<evidence type="ECO:0000313" key="3">
    <source>
        <dbReference type="EMBL" id="SDN83239.1"/>
    </source>
</evidence>
<comment type="similarity">
    <text evidence="1">Belongs to the myoviridae tail sheath protein family.</text>
</comment>
<dbReference type="InterPro" id="IPR020287">
    <property type="entry name" value="Tail_sheath_C"/>
</dbReference>
<dbReference type="OrthoDB" id="1847240at2"/>
<dbReference type="Proteomes" id="UP000199182">
    <property type="component" value="Unassembled WGS sequence"/>
</dbReference>
<dbReference type="AlphaFoldDB" id="A0A1H0ELS3"/>
<organism evidence="3 4">
    <name type="scientific">Acetanaerobacterium elongatum</name>
    <dbReference type="NCBI Taxonomy" id="258515"/>
    <lineage>
        <taxon>Bacteria</taxon>
        <taxon>Bacillati</taxon>
        <taxon>Bacillota</taxon>
        <taxon>Clostridia</taxon>
        <taxon>Eubacteriales</taxon>
        <taxon>Oscillospiraceae</taxon>
        <taxon>Acetanaerobacterium</taxon>
    </lineage>
</organism>
<dbReference type="Pfam" id="PF17482">
    <property type="entry name" value="Phage_sheath_1C"/>
    <property type="match status" value="1"/>
</dbReference>
<dbReference type="RefSeq" id="WP_092642348.1">
    <property type="nucleotide sequence ID" value="NZ_FNID01000034.1"/>
</dbReference>
<accession>A0A1H0ELS3</accession>
<protein>
    <submittedName>
        <fullName evidence="3">Phage tail sheath protein</fullName>
    </submittedName>
</protein>
<dbReference type="STRING" id="258515.SAMN05192585_13425"/>
<name>A0A1H0ELS3_9FIRM</name>
<evidence type="ECO:0000256" key="1">
    <source>
        <dbReference type="ARBA" id="ARBA00008005"/>
    </source>
</evidence>
<feature type="domain" description="Tail sheath protein C-terminal" evidence="2">
    <location>
        <begin position="253"/>
        <end position="350"/>
    </location>
</feature>
<proteinExistence type="inferred from homology"/>
<reference evidence="3 4" key="1">
    <citation type="submission" date="2016-10" db="EMBL/GenBank/DDBJ databases">
        <authorList>
            <person name="de Groot N.N."/>
        </authorList>
    </citation>
    <scope>NUCLEOTIDE SEQUENCE [LARGE SCALE GENOMIC DNA]</scope>
    <source>
        <strain evidence="3 4">CGMCC 1.5012</strain>
    </source>
</reference>
<dbReference type="EMBL" id="FNID01000034">
    <property type="protein sequence ID" value="SDN83239.1"/>
    <property type="molecule type" value="Genomic_DNA"/>
</dbReference>
<keyword evidence="4" id="KW-1185">Reference proteome</keyword>
<evidence type="ECO:0000313" key="4">
    <source>
        <dbReference type="Proteomes" id="UP000199182"/>
    </source>
</evidence>
<evidence type="ECO:0000259" key="2">
    <source>
        <dbReference type="Pfam" id="PF17482"/>
    </source>
</evidence>
<sequence>MSTVSLQRPGVFSSYSVIGTLSGAGASKAAAVVAASATGEKLTVKQIGRLNDAVAAYGTAQASMLTALTKILILNGVSDIYCIPVGATPTANDYENAFALLGGLQGVSGVVCDTGALAVQQALAGRLTADAAANRERIGFMGVPADSEPEAAARAVNCERICLTAPAVAFEGGSTQSAAYLAAAYCALALRLEDPAANLNLSQAEGSFTFFAPYSEDRLTALLQAGVSVFEQAGEKAELIRALTTKTSENGVQDNSFRELSTVRIIDDVIVGIRTLLKAQLRGAKNTASARDAIRTQVACELSRKRFLGIIDSFEPPVVTVKENEPTVCVAEVAFAVVYGLHRIDIVANVTV</sequence>
<gene>
    <name evidence="3" type="ORF">SAMN05192585_13425</name>
</gene>